<sequence>MSKYSKKLGSDNSYRRPKKTYQETLSAEEITEKIKGYCGVDDITQVPINTHIRYFITGDDGLPVFRMGGFLKDKSNADKYVILTNGKNHWCVQIKGTKFLRKMTHNEEIESLHKMYQKKINDKDYIIKKLEKMIQQKNPNFKVSSILSSKNKTN</sequence>
<name>H2EFZ4_9VIRU</name>
<proteinExistence type="predicted"/>
<protein>
    <submittedName>
        <fullName evidence="1">Uncharacterized protein</fullName>
    </submittedName>
</protein>
<accession>H2EFZ4</accession>
<evidence type="ECO:0000313" key="1">
    <source>
        <dbReference type="EMBL" id="AEX63046.1"/>
    </source>
</evidence>
<gene>
    <name evidence="1" type="ORF">mv_R844</name>
</gene>
<organism evidence="1">
    <name type="scientific">Moumouvirus sp. 'Monve'</name>
    <dbReference type="NCBI Taxonomy" id="1128131"/>
    <lineage>
        <taxon>Viruses</taxon>
        <taxon>Varidnaviria</taxon>
        <taxon>Bamfordvirae</taxon>
        <taxon>Nucleocytoviricota</taxon>
        <taxon>Megaviricetes</taxon>
        <taxon>Imitervirales</taxon>
        <taxon>Mimiviridae</taxon>
        <taxon>Megamimivirinae</taxon>
        <taxon>Moumouvirus</taxon>
    </lineage>
</organism>
<reference evidence="1" key="1">
    <citation type="submission" date="2011-10" db="EMBL/GenBank/DDBJ databases">
        <title>Provirophages and transpovirons: unique mobilome of giant viruses.</title>
        <authorList>
            <person name="Desnues C."/>
            <person name="LaScola B."/>
            <person name="Yutin N."/>
            <person name="Fournous G."/>
            <person name="Koonin E."/>
            <person name="Raoult D."/>
        </authorList>
    </citation>
    <scope>NUCLEOTIDE SEQUENCE</scope>
    <source>
        <strain evidence="1">Mv13-mv</strain>
    </source>
</reference>
<dbReference type="EMBL" id="JN885999">
    <property type="protein sequence ID" value="AEX63046.1"/>
    <property type="molecule type" value="Genomic_DNA"/>
</dbReference>